<dbReference type="EMBL" id="JAATNW010000005">
    <property type="protein sequence ID" value="NMH60324.1"/>
    <property type="molecule type" value="Genomic_DNA"/>
</dbReference>
<proteinExistence type="predicted"/>
<dbReference type="Pfam" id="PF24722">
    <property type="entry name" value="DUF7674"/>
    <property type="match status" value="1"/>
</dbReference>
<evidence type="ECO:0000259" key="1">
    <source>
        <dbReference type="Pfam" id="PF24722"/>
    </source>
</evidence>
<gene>
    <name evidence="2" type="ORF">HCJ96_09865</name>
</gene>
<evidence type="ECO:0000313" key="2">
    <source>
        <dbReference type="EMBL" id="NMH60324.1"/>
    </source>
</evidence>
<protein>
    <recommendedName>
        <fullName evidence="1">DUF7674 domain-containing protein</fullName>
    </recommendedName>
</protein>
<reference evidence="2 3" key="1">
    <citation type="submission" date="2020-03" db="EMBL/GenBank/DDBJ databases">
        <title>Alteromonas ponticola sp. nov., isolated from seawater.</title>
        <authorList>
            <person name="Yoon J.-H."/>
            <person name="Kim Y.-O."/>
        </authorList>
    </citation>
    <scope>NUCLEOTIDE SEQUENCE [LARGE SCALE GENOMIC DNA]</scope>
    <source>
        <strain evidence="2 3">MYP5</strain>
    </source>
</reference>
<keyword evidence="3" id="KW-1185">Reference proteome</keyword>
<comment type="caution">
    <text evidence="2">The sequence shown here is derived from an EMBL/GenBank/DDBJ whole genome shotgun (WGS) entry which is preliminary data.</text>
</comment>
<name>A0ABX1R2K2_9ALTE</name>
<sequence>MKHLPEFKIRRFIREIRKKFPDVIPLMERHEIWALTFRMGEFANLTSIAFNDGDLETAKSHLHYMSEKLNGASEIEFEYIDVYYVEHLFWKSNQKGIDLGWPLVPENLKQLYLSYHGKKPEPVRR</sequence>
<evidence type="ECO:0000313" key="3">
    <source>
        <dbReference type="Proteomes" id="UP000709336"/>
    </source>
</evidence>
<feature type="domain" description="DUF7674" evidence="1">
    <location>
        <begin position="14"/>
        <end position="114"/>
    </location>
</feature>
<accession>A0ABX1R2K2</accession>
<dbReference type="RefSeq" id="WP_169210886.1">
    <property type="nucleotide sequence ID" value="NZ_JAATNW010000005.1"/>
</dbReference>
<organism evidence="2 3">
    <name type="scientific">Alteromonas ponticola</name>
    <dbReference type="NCBI Taxonomy" id="2720613"/>
    <lineage>
        <taxon>Bacteria</taxon>
        <taxon>Pseudomonadati</taxon>
        <taxon>Pseudomonadota</taxon>
        <taxon>Gammaproteobacteria</taxon>
        <taxon>Alteromonadales</taxon>
        <taxon>Alteromonadaceae</taxon>
        <taxon>Alteromonas/Salinimonas group</taxon>
        <taxon>Alteromonas</taxon>
    </lineage>
</organism>
<dbReference type="InterPro" id="IPR056091">
    <property type="entry name" value="DUF7674"/>
</dbReference>
<dbReference type="Proteomes" id="UP000709336">
    <property type="component" value="Unassembled WGS sequence"/>
</dbReference>